<dbReference type="Proteomes" id="UP000264800">
    <property type="component" value="Unplaced"/>
</dbReference>
<feature type="chain" id="PRO_5018654427" evidence="1">
    <location>
        <begin position="19"/>
        <end position="227"/>
    </location>
</feature>
<evidence type="ECO:0000313" key="2">
    <source>
        <dbReference type="Ensembl" id="ENSKMAP00000006989.1"/>
    </source>
</evidence>
<keyword evidence="3" id="KW-1185">Reference proteome</keyword>
<dbReference type="RefSeq" id="XP_017270759.1">
    <property type="nucleotide sequence ID" value="XM_017415270.3"/>
</dbReference>
<reference evidence="2" key="2">
    <citation type="submission" date="2025-09" db="UniProtKB">
        <authorList>
            <consortium name="Ensembl"/>
        </authorList>
    </citation>
    <scope>IDENTIFICATION</scope>
</reference>
<evidence type="ECO:0000256" key="1">
    <source>
        <dbReference type="SAM" id="SignalP"/>
    </source>
</evidence>
<dbReference type="OrthoDB" id="8783239at2759"/>
<dbReference type="OMA" id="RLYWWLL"/>
<evidence type="ECO:0000313" key="3">
    <source>
        <dbReference type="Proteomes" id="UP000264800"/>
    </source>
</evidence>
<dbReference type="AlphaFoldDB" id="A0A3Q3A7V3"/>
<protein>
    <submittedName>
        <fullName evidence="2">Uncharacterized LOC108235331</fullName>
    </submittedName>
</protein>
<dbReference type="KEGG" id="kmr:108235331"/>
<dbReference type="STRING" id="37003.ENSKMAP00000006989"/>
<name>A0A3Q3A7V3_KRYMA</name>
<reference evidence="2" key="1">
    <citation type="submission" date="2025-08" db="UniProtKB">
        <authorList>
            <consortium name="Ensembl"/>
        </authorList>
    </citation>
    <scope>IDENTIFICATION</scope>
</reference>
<organism evidence="2 3">
    <name type="scientific">Kryptolebias marmoratus</name>
    <name type="common">Mangrove killifish</name>
    <name type="synonym">Rivulus marmoratus</name>
    <dbReference type="NCBI Taxonomy" id="37003"/>
    <lineage>
        <taxon>Eukaryota</taxon>
        <taxon>Metazoa</taxon>
        <taxon>Chordata</taxon>
        <taxon>Craniata</taxon>
        <taxon>Vertebrata</taxon>
        <taxon>Euteleostomi</taxon>
        <taxon>Actinopterygii</taxon>
        <taxon>Neopterygii</taxon>
        <taxon>Teleostei</taxon>
        <taxon>Neoteleostei</taxon>
        <taxon>Acanthomorphata</taxon>
        <taxon>Ovalentaria</taxon>
        <taxon>Atherinomorphae</taxon>
        <taxon>Cyprinodontiformes</taxon>
        <taxon>Rivulidae</taxon>
        <taxon>Kryptolebias</taxon>
    </lineage>
</organism>
<sequence>MSLQVFALLSLFIVRSGGCDFDLKGVGNIKVTIDSNPTGFRKAFPKDYYVVHRYTKNMLCESDLCCVISAAAVLLDSWSVLLKNLWDEHVNHTLILELIGTLERIIEKNENAERFLEETDLARFPTSSSSPEELLNLTSDLFQRWLQVGCSPAIGTCLPPTLPPPVQKKDYNPSRARLLTTRAVGGSEQKGRQDKMMDVMAPSSGGRSLMASCSAFVWSPLLFGLYW</sequence>
<dbReference type="GeneTree" id="ENSGT00980000198647"/>
<keyword evidence="1" id="KW-0732">Signal</keyword>
<dbReference type="Ensembl" id="ENSKMAT00000007103.1">
    <property type="protein sequence ID" value="ENSKMAP00000006989.1"/>
    <property type="gene ID" value="ENSKMAG00000005290.1"/>
</dbReference>
<dbReference type="GeneID" id="108235331"/>
<feature type="signal peptide" evidence="1">
    <location>
        <begin position="1"/>
        <end position="18"/>
    </location>
</feature>
<proteinExistence type="predicted"/>
<accession>A0A3Q3A7V3</accession>